<keyword evidence="1" id="KW-0614">Plasmid</keyword>
<geneLocation type="plasmid" evidence="1 2">
    <name>pJFP838A</name>
</geneLocation>
<dbReference type="Proteomes" id="UP000070260">
    <property type="component" value="Plasmid pJFP838A"/>
</dbReference>
<organism evidence="1 2">
    <name type="scientific">Clostridium perfringens</name>
    <dbReference type="NCBI Taxonomy" id="1502"/>
    <lineage>
        <taxon>Bacteria</taxon>
        <taxon>Bacillati</taxon>
        <taxon>Bacillota</taxon>
        <taxon>Clostridia</taxon>
        <taxon>Eubacteriales</taxon>
        <taxon>Clostridiaceae</taxon>
        <taxon>Clostridium</taxon>
    </lineage>
</organism>
<protein>
    <submittedName>
        <fullName evidence="1">Uncharacterized protein</fullName>
    </submittedName>
</protein>
<sequence>MYSSCFIWNKNNNIFNTLKKKKDGLIMDKYYLEIEKMLIRIKRYELALYIARKYNEELLNNKYDLKLTKKIKDINSMEDLYCLLLQINFSLSYLEDYIYGYLKNKDSIGNYSIKQGIYIELYNKFKELKD</sequence>
<dbReference type="AlphaFoldDB" id="A0A140GRS9"/>
<gene>
    <name evidence="1" type="ORF">JFP838_pA0322</name>
</gene>
<proteinExistence type="predicted"/>
<dbReference type="PATRIC" id="fig|1502.177.peg.3532"/>
<evidence type="ECO:0000313" key="2">
    <source>
        <dbReference type="Proteomes" id="UP000070260"/>
    </source>
</evidence>
<dbReference type="EMBL" id="CP013615">
    <property type="protein sequence ID" value="AMN31238.1"/>
    <property type="molecule type" value="Genomic_DNA"/>
</dbReference>
<reference evidence="1 2" key="1">
    <citation type="journal article" date="2016" name="PLoS ONE">
        <title>Plasmid Characterization and Chromosome Analysis of Two netF+ Clostridium perfringens Isolates Associated with Foal and Canine Necrotizing Enteritis.</title>
        <authorList>
            <person name="Mehdizadeh Gohari I."/>
            <person name="Kropinski A.M."/>
            <person name="Weese S.J."/>
            <person name="Parreira V.R."/>
            <person name="Whitehead A.E."/>
            <person name="Boerlin P."/>
            <person name="Prescott J.F."/>
        </authorList>
    </citation>
    <scope>NUCLEOTIDE SEQUENCE [LARGE SCALE GENOMIC DNA]</scope>
    <source>
        <strain evidence="1 2">JP838</strain>
        <plasmid evidence="2">Plasmid pJFP838A</plasmid>
    </source>
</reference>
<name>A0A140GRS9_CLOPF</name>
<evidence type="ECO:0000313" key="1">
    <source>
        <dbReference type="EMBL" id="AMN31238.1"/>
    </source>
</evidence>
<accession>A0A140GRS9</accession>